<evidence type="ECO:0000313" key="2">
    <source>
        <dbReference type="EMBL" id="ORM93207.1"/>
    </source>
</evidence>
<dbReference type="Proteomes" id="UP000502005">
    <property type="component" value="Chromosome"/>
</dbReference>
<keyword evidence="1" id="KW-0732">Signal</keyword>
<feature type="chain" id="PRO_5044567176" description="Lipoprotein" evidence="1">
    <location>
        <begin position="24"/>
        <end position="187"/>
    </location>
</feature>
<accession>A0A1X1ETB7</accession>
<dbReference type="EMBL" id="MLJI01000001">
    <property type="protein sequence ID" value="ORM93207.1"/>
    <property type="molecule type" value="Genomic_DNA"/>
</dbReference>
<name>A0A1X1ETB7_PANCY</name>
<gene>
    <name evidence="3" type="ORF">CUN67_07345</name>
    <name evidence="2" type="ORF">HA50_07565</name>
</gene>
<keyword evidence="4" id="KW-1185">Reference proteome</keyword>
<evidence type="ECO:0000313" key="4">
    <source>
        <dbReference type="Proteomes" id="UP000193749"/>
    </source>
</evidence>
<dbReference type="InterPro" id="IPR010835">
    <property type="entry name" value="DUF1439"/>
</dbReference>
<reference evidence="2 4" key="1">
    <citation type="journal article" date="2017" name="Antonie Van Leeuwenhoek">
        <title>Phylogenomic resolution of the bacterial genus Pantoea and its relationship with Erwinia and Tatumella.</title>
        <authorList>
            <person name="Palmer M."/>
            <person name="Steenkamp E.T."/>
            <person name="Coetzee M.P."/>
            <person name="Chan W.Y."/>
            <person name="van Zyl E."/>
            <person name="De Maayer P."/>
            <person name="Coutinho T.A."/>
            <person name="Blom J."/>
            <person name="Smits T.H."/>
            <person name="Duffy B."/>
            <person name="Venter S.N."/>
        </authorList>
    </citation>
    <scope>NUCLEOTIDE SEQUENCE [LARGE SCALE GENOMIC DNA]</scope>
    <source>
        <strain evidence="2 4">LMG 2657</strain>
    </source>
</reference>
<evidence type="ECO:0000313" key="3">
    <source>
        <dbReference type="EMBL" id="QGY28751.1"/>
    </source>
</evidence>
<dbReference type="AlphaFoldDB" id="A0A1X1ETB7"/>
<dbReference type="EMBL" id="CP024768">
    <property type="protein sequence ID" value="QGY28751.1"/>
    <property type="molecule type" value="Genomic_DNA"/>
</dbReference>
<feature type="signal peptide" evidence="1">
    <location>
        <begin position="1"/>
        <end position="23"/>
    </location>
</feature>
<evidence type="ECO:0000256" key="1">
    <source>
        <dbReference type="SAM" id="SignalP"/>
    </source>
</evidence>
<dbReference type="Proteomes" id="UP000193749">
    <property type="component" value="Unassembled WGS sequence"/>
</dbReference>
<dbReference type="OrthoDB" id="5688063at2"/>
<evidence type="ECO:0008006" key="6">
    <source>
        <dbReference type="Google" id="ProtNLM"/>
    </source>
</evidence>
<dbReference type="RefSeq" id="WP_084873859.1">
    <property type="nucleotide sequence ID" value="NZ_CP024768.1"/>
</dbReference>
<dbReference type="PROSITE" id="PS51257">
    <property type="entry name" value="PROKAR_LIPOPROTEIN"/>
    <property type="match status" value="1"/>
</dbReference>
<evidence type="ECO:0000313" key="5">
    <source>
        <dbReference type="Proteomes" id="UP000502005"/>
    </source>
</evidence>
<protein>
    <recommendedName>
        <fullName evidence="6">Lipoprotein</fullName>
    </recommendedName>
</protein>
<reference evidence="3 5" key="2">
    <citation type="submission" date="2017-11" db="EMBL/GenBank/DDBJ databases">
        <title>Genome sequence of Pantoea cypripedii NE1.</title>
        <authorList>
            <person name="Nascimento F.X."/>
        </authorList>
    </citation>
    <scope>NUCLEOTIDE SEQUENCE [LARGE SCALE GENOMIC DNA]</scope>
    <source>
        <strain evidence="3 5">NE1</strain>
    </source>
</reference>
<proteinExistence type="predicted"/>
<dbReference type="NCBIfam" id="NF007894">
    <property type="entry name" value="PRK10598.1"/>
    <property type="match status" value="1"/>
</dbReference>
<sequence>MKKAFSGLLALLFAVLLTGCNQLTQYTISEQEVNQALQKHNNFEKDVGVSGLVNAHIVLSDLSSQIGREEPGKITLTGKATINVSSLFGPQQAEMQLKMKAQPVFNPQQGAIYLHDLEIVDAQVQPEKMASIMKTLTPYLNESLKRYFNEKPAYVLSEDRSKGEALAKKFAKGLEVKPGQLVIPFTD</sequence>
<dbReference type="Pfam" id="PF07273">
    <property type="entry name" value="DUF1439"/>
    <property type="match status" value="1"/>
</dbReference>
<dbReference type="Gene3D" id="3.15.10.40">
    <property type="entry name" value="Uncharacterised protein PF07273, DUF1439"/>
    <property type="match status" value="1"/>
</dbReference>
<dbReference type="STRING" id="55209.HA50_07565"/>
<organism evidence="2 4">
    <name type="scientific">Pantoea cypripedii</name>
    <name type="common">Pectobacterium cypripedii</name>
    <name type="synonym">Erwinia cypripedii</name>
    <dbReference type="NCBI Taxonomy" id="55209"/>
    <lineage>
        <taxon>Bacteria</taxon>
        <taxon>Pseudomonadati</taxon>
        <taxon>Pseudomonadota</taxon>
        <taxon>Gammaproteobacteria</taxon>
        <taxon>Enterobacterales</taxon>
        <taxon>Erwiniaceae</taxon>
        <taxon>Pantoea</taxon>
    </lineage>
</organism>